<gene>
    <name evidence="11" type="ORF">C4541_10805</name>
</gene>
<evidence type="ECO:0000256" key="6">
    <source>
        <dbReference type="ARBA" id="ARBA00022692"/>
    </source>
</evidence>
<evidence type="ECO:0000256" key="2">
    <source>
        <dbReference type="ARBA" id="ARBA00007783"/>
    </source>
</evidence>
<evidence type="ECO:0000313" key="11">
    <source>
        <dbReference type="EMBL" id="RJP57177.1"/>
    </source>
</evidence>
<evidence type="ECO:0000256" key="8">
    <source>
        <dbReference type="ARBA" id="ARBA00023136"/>
    </source>
</evidence>
<feature type="transmembrane region" description="Helical" evidence="9">
    <location>
        <begin position="177"/>
        <end position="204"/>
    </location>
</feature>
<dbReference type="GO" id="GO:0015920">
    <property type="term" value="P:lipopolysaccharide transport"/>
    <property type="evidence" value="ECO:0007669"/>
    <property type="project" value="TreeGrafter"/>
</dbReference>
<accession>A0A3A4R2Z7</accession>
<comment type="similarity">
    <text evidence="2 9">Belongs to the ABC-2 integral membrane protein family.</text>
</comment>
<name>A0A3A4R2Z7_9BACT</name>
<feature type="transmembrane region" description="Helical" evidence="9">
    <location>
        <begin position="143"/>
        <end position="171"/>
    </location>
</feature>
<keyword evidence="6 9" id="KW-0812">Transmembrane</keyword>
<feature type="transmembrane region" description="Helical" evidence="9">
    <location>
        <begin position="68"/>
        <end position="91"/>
    </location>
</feature>
<keyword evidence="3 9" id="KW-0813">Transport</keyword>
<evidence type="ECO:0000256" key="5">
    <source>
        <dbReference type="ARBA" id="ARBA00022519"/>
    </source>
</evidence>
<dbReference type="PANTHER" id="PTHR30413">
    <property type="entry name" value="INNER MEMBRANE TRANSPORT PERMEASE"/>
    <property type="match status" value="1"/>
</dbReference>
<dbReference type="EMBL" id="QZJZ01000085">
    <property type="protein sequence ID" value="RJP57177.1"/>
    <property type="molecule type" value="Genomic_DNA"/>
</dbReference>
<sequence length="298" mass="32746">MPISPPFRMEAMNNQSSEIIYTYAGPRTASDTGPFVKTRLMIREFIDARELIIRLFIRNFSSKYRQSVLGIVWAFIIPIITVGMFMVMGNAGVINVQGLKAPYAVYAIIGTTFFNLFTAGLTACTGSIVQAGSMIVKINFPRIALVFSSSLMGIVDTAVRLILIAAAFIVYRTAPHPVGVLIGFLSLIPLFILTLGLGLFFSLVAAILRDLINIIPFATMGLMLLTPVLYPIDNSSALGVVTQYNPLHYLINFPRDMVLYGSSELTTGYIVSAIISCIVLIAGWQFFYMAQTKIAERV</sequence>
<keyword evidence="7 9" id="KW-1133">Transmembrane helix</keyword>
<organism evidence="11 12">
    <name type="scientific">Candidatus Auribacter fodinae</name>
    <dbReference type="NCBI Taxonomy" id="2093366"/>
    <lineage>
        <taxon>Bacteria</taxon>
        <taxon>Pseudomonadati</taxon>
        <taxon>Candidatus Auribacterota</taxon>
        <taxon>Candidatus Auribacteria</taxon>
        <taxon>Candidatus Auribacterales</taxon>
        <taxon>Candidatus Auribacteraceae</taxon>
        <taxon>Candidatus Auribacter</taxon>
    </lineage>
</organism>
<dbReference type="GO" id="GO:0005886">
    <property type="term" value="C:plasma membrane"/>
    <property type="evidence" value="ECO:0007669"/>
    <property type="project" value="UniProtKB-SubCell"/>
</dbReference>
<feature type="transmembrane region" description="Helical" evidence="9">
    <location>
        <begin position="211"/>
        <end position="230"/>
    </location>
</feature>
<keyword evidence="8 9" id="KW-0472">Membrane</keyword>
<dbReference type="InterPro" id="IPR013525">
    <property type="entry name" value="ABC2_TM"/>
</dbReference>
<dbReference type="PROSITE" id="PS51012">
    <property type="entry name" value="ABC_TM2"/>
    <property type="match status" value="1"/>
</dbReference>
<protein>
    <recommendedName>
        <fullName evidence="9">Transport permease protein</fullName>
    </recommendedName>
</protein>
<evidence type="ECO:0000256" key="4">
    <source>
        <dbReference type="ARBA" id="ARBA00022475"/>
    </source>
</evidence>
<dbReference type="Proteomes" id="UP000266426">
    <property type="component" value="Unassembled WGS sequence"/>
</dbReference>
<feature type="transmembrane region" description="Helical" evidence="9">
    <location>
        <begin position="103"/>
        <end position="131"/>
    </location>
</feature>
<evidence type="ECO:0000313" key="12">
    <source>
        <dbReference type="Proteomes" id="UP000266426"/>
    </source>
</evidence>
<keyword evidence="5" id="KW-0997">Cell inner membrane</keyword>
<evidence type="ECO:0000256" key="9">
    <source>
        <dbReference type="RuleBase" id="RU361157"/>
    </source>
</evidence>
<evidence type="ECO:0000256" key="1">
    <source>
        <dbReference type="ARBA" id="ARBA00004429"/>
    </source>
</evidence>
<dbReference type="PANTHER" id="PTHR30413:SF8">
    <property type="entry name" value="TRANSPORT PERMEASE PROTEIN"/>
    <property type="match status" value="1"/>
</dbReference>
<keyword evidence="4 9" id="KW-1003">Cell membrane</keyword>
<dbReference type="Pfam" id="PF01061">
    <property type="entry name" value="ABC2_membrane"/>
    <property type="match status" value="1"/>
</dbReference>
<comment type="caution">
    <text evidence="11">The sequence shown here is derived from an EMBL/GenBank/DDBJ whole genome shotgun (WGS) entry which is preliminary data.</text>
</comment>
<comment type="subcellular location">
    <subcellularLocation>
        <location evidence="1">Cell inner membrane</location>
        <topology evidence="1">Multi-pass membrane protein</topology>
    </subcellularLocation>
    <subcellularLocation>
        <location evidence="9">Cell membrane</location>
        <topology evidence="9">Multi-pass membrane protein</topology>
    </subcellularLocation>
</comment>
<evidence type="ECO:0000256" key="7">
    <source>
        <dbReference type="ARBA" id="ARBA00022989"/>
    </source>
</evidence>
<dbReference type="AlphaFoldDB" id="A0A3A4R2Z7"/>
<evidence type="ECO:0000259" key="10">
    <source>
        <dbReference type="PROSITE" id="PS51012"/>
    </source>
</evidence>
<reference evidence="11 12" key="1">
    <citation type="journal article" date="2017" name="ISME J.">
        <title>Energy and carbon metabolisms in a deep terrestrial subsurface fluid microbial community.</title>
        <authorList>
            <person name="Momper L."/>
            <person name="Jungbluth S.P."/>
            <person name="Lee M.D."/>
            <person name="Amend J.P."/>
        </authorList>
    </citation>
    <scope>NUCLEOTIDE SEQUENCE [LARGE SCALE GENOMIC DNA]</scope>
    <source>
        <strain evidence="11">SURF_26</strain>
    </source>
</reference>
<feature type="transmembrane region" description="Helical" evidence="9">
    <location>
        <begin position="269"/>
        <end position="290"/>
    </location>
</feature>
<dbReference type="GO" id="GO:0140359">
    <property type="term" value="F:ABC-type transporter activity"/>
    <property type="evidence" value="ECO:0007669"/>
    <property type="project" value="InterPro"/>
</dbReference>
<feature type="domain" description="ABC transmembrane type-2" evidence="10">
    <location>
        <begin position="69"/>
        <end position="290"/>
    </location>
</feature>
<dbReference type="InterPro" id="IPR047817">
    <property type="entry name" value="ABC2_TM_bact-type"/>
</dbReference>
<proteinExistence type="inferred from homology"/>
<evidence type="ECO:0000256" key="3">
    <source>
        <dbReference type="ARBA" id="ARBA00022448"/>
    </source>
</evidence>